<organism evidence="3 4">
    <name type="scientific">Halalkalibacter suaedae</name>
    <dbReference type="NCBI Taxonomy" id="2822140"/>
    <lineage>
        <taxon>Bacteria</taxon>
        <taxon>Bacillati</taxon>
        <taxon>Bacillota</taxon>
        <taxon>Bacilli</taxon>
        <taxon>Bacillales</taxon>
        <taxon>Bacillaceae</taxon>
        <taxon>Halalkalibacter</taxon>
    </lineage>
</organism>
<proteinExistence type="predicted"/>
<accession>A0A941AMD6</accession>
<sequence length="309" mass="35425">MTDKFEQKMEQLNIQYEQIPTHSSSSSIMNHIKKQERKRKWLKPVVPKQLQVAALIILTIGIGYILGISGSMNELSQNSASEEQATTETGDSNLYQSGSEEMHSNRIAEEDDESTSIMEGAPTEEGDESASIMEAVPTEEAIEASSKTIITRNSEGESVEKEVTSLETKFNFRTYYDSSFTSEHYANDEMESYKIFPIFNEQQMAEVVFEITKLNIADANQQIDRYQEILREEGFTIIDQSVEKGYFFGTESEVITEFMAEKGEINTHISQIARGEDIYFIRTDRLADSETIERLDYEFNFIIENNEWF</sequence>
<dbReference type="RefSeq" id="WP_210596043.1">
    <property type="nucleotide sequence ID" value="NZ_JAGKSQ010000002.1"/>
</dbReference>
<protein>
    <submittedName>
        <fullName evidence="3">Uncharacterized protein</fullName>
    </submittedName>
</protein>
<reference evidence="3" key="1">
    <citation type="submission" date="2021-03" db="EMBL/GenBank/DDBJ databases">
        <title>Bacillus suaedae sp. nov., isolated from Suaeda aralocaspica.</title>
        <authorList>
            <person name="Lei R.F.R."/>
        </authorList>
    </citation>
    <scope>NUCLEOTIDE SEQUENCE</scope>
    <source>
        <strain evidence="3">YZJH907-2</strain>
    </source>
</reference>
<evidence type="ECO:0000313" key="4">
    <source>
        <dbReference type="Proteomes" id="UP000678228"/>
    </source>
</evidence>
<dbReference type="EMBL" id="JAGKSQ010000002">
    <property type="protein sequence ID" value="MBP3950395.1"/>
    <property type="molecule type" value="Genomic_DNA"/>
</dbReference>
<evidence type="ECO:0000313" key="3">
    <source>
        <dbReference type="EMBL" id="MBP3950395.1"/>
    </source>
</evidence>
<keyword evidence="2" id="KW-1133">Transmembrane helix</keyword>
<gene>
    <name evidence="3" type="ORF">J7W16_04565</name>
</gene>
<keyword evidence="2" id="KW-0812">Transmembrane</keyword>
<feature type="compositionally biased region" description="Polar residues" evidence="1">
    <location>
        <begin position="77"/>
        <end position="99"/>
    </location>
</feature>
<feature type="region of interest" description="Disordered" evidence="1">
    <location>
        <begin position="77"/>
        <end position="130"/>
    </location>
</feature>
<evidence type="ECO:0000256" key="1">
    <source>
        <dbReference type="SAM" id="MobiDB-lite"/>
    </source>
</evidence>
<comment type="caution">
    <text evidence="3">The sequence shown here is derived from an EMBL/GenBank/DDBJ whole genome shotgun (WGS) entry which is preliminary data.</text>
</comment>
<dbReference type="Proteomes" id="UP000678228">
    <property type="component" value="Unassembled WGS sequence"/>
</dbReference>
<keyword evidence="2" id="KW-0472">Membrane</keyword>
<keyword evidence="4" id="KW-1185">Reference proteome</keyword>
<evidence type="ECO:0000256" key="2">
    <source>
        <dbReference type="SAM" id="Phobius"/>
    </source>
</evidence>
<dbReference type="AlphaFoldDB" id="A0A941AMD6"/>
<feature type="transmembrane region" description="Helical" evidence="2">
    <location>
        <begin position="50"/>
        <end position="72"/>
    </location>
</feature>
<name>A0A941AMD6_9BACI</name>